<sequence length="55" mass="6167">MEIIGFPIITGINHNNIGKIPAIIKIDRTNFLSFSKSKTYANIVRAINPVSIRKK</sequence>
<dbReference type="AlphaFoldDB" id="X1LSJ8"/>
<evidence type="ECO:0000313" key="1">
    <source>
        <dbReference type="EMBL" id="GAI05380.1"/>
    </source>
</evidence>
<accession>X1LSJ8</accession>
<proteinExistence type="predicted"/>
<protein>
    <submittedName>
        <fullName evidence="1">Uncharacterized protein</fullName>
    </submittedName>
</protein>
<dbReference type="EMBL" id="BARV01003320">
    <property type="protein sequence ID" value="GAI05380.1"/>
    <property type="molecule type" value="Genomic_DNA"/>
</dbReference>
<name>X1LSJ8_9ZZZZ</name>
<comment type="caution">
    <text evidence="1">The sequence shown here is derived from an EMBL/GenBank/DDBJ whole genome shotgun (WGS) entry which is preliminary data.</text>
</comment>
<reference evidence="1" key="1">
    <citation type="journal article" date="2014" name="Front. Microbiol.">
        <title>High frequency of phylogenetically diverse reductive dehalogenase-homologous genes in deep subseafloor sedimentary metagenomes.</title>
        <authorList>
            <person name="Kawai M."/>
            <person name="Futagami T."/>
            <person name="Toyoda A."/>
            <person name="Takaki Y."/>
            <person name="Nishi S."/>
            <person name="Hori S."/>
            <person name="Arai W."/>
            <person name="Tsubouchi T."/>
            <person name="Morono Y."/>
            <person name="Uchiyama I."/>
            <person name="Ito T."/>
            <person name="Fujiyama A."/>
            <person name="Inagaki F."/>
            <person name="Takami H."/>
        </authorList>
    </citation>
    <scope>NUCLEOTIDE SEQUENCE</scope>
    <source>
        <strain evidence="1">Expedition CK06-06</strain>
    </source>
</reference>
<gene>
    <name evidence="1" type="ORF">S06H3_08010</name>
</gene>
<organism evidence="1">
    <name type="scientific">marine sediment metagenome</name>
    <dbReference type="NCBI Taxonomy" id="412755"/>
    <lineage>
        <taxon>unclassified sequences</taxon>
        <taxon>metagenomes</taxon>
        <taxon>ecological metagenomes</taxon>
    </lineage>
</organism>